<dbReference type="Gene3D" id="1.20.920.10">
    <property type="entry name" value="Bromodomain-like"/>
    <property type="match status" value="1"/>
</dbReference>
<keyword evidence="1 2" id="KW-0103">Bromodomain</keyword>
<dbReference type="AlphaFoldDB" id="A0A8J6E224"/>
<evidence type="ECO:0000256" key="2">
    <source>
        <dbReference type="PROSITE-ProRule" id="PRU00035"/>
    </source>
</evidence>
<feature type="domain" description="Bromo" evidence="4">
    <location>
        <begin position="99"/>
        <end position="168"/>
    </location>
</feature>
<proteinExistence type="predicted"/>
<gene>
    <name evidence="5" type="ORF">J8273_0997</name>
</gene>
<evidence type="ECO:0000259" key="4">
    <source>
        <dbReference type="PROSITE" id="PS50014"/>
    </source>
</evidence>
<feature type="region of interest" description="Disordered" evidence="3">
    <location>
        <begin position="205"/>
        <end position="229"/>
    </location>
</feature>
<evidence type="ECO:0000313" key="5">
    <source>
        <dbReference type="EMBL" id="KAG9397089.1"/>
    </source>
</evidence>
<evidence type="ECO:0000313" key="6">
    <source>
        <dbReference type="Proteomes" id="UP000717585"/>
    </source>
</evidence>
<reference evidence="5" key="1">
    <citation type="submission" date="2021-05" db="EMBL/GenBank/DDBJ databases">
        <title>A free-living protist that lacks canonical eukaryotic 1 DNA replication and segregation systems.</title>
        <authorList>
            <person name="Salas-Leiva D.E."/>
            <person name="Tromer E.C."/>
            <person name="Curtis B.A."/>
            <person name="Jerlstrom-Hultqvist J."/>
            <person name="Kolisko M."/>
            <person name="Yi Z."/>
            <person name="Salas-Leiva J.S."/>
            <person name="Gallot-Lavallee L."/>
            <person name="Kops G.J.P.L."/>
            <person name="Archibald J.M."/>
            <person name="Simpson A.G.B."/>
            <person name="Roger A.J."/>
        </authorList>
    </citation>
    <scope>NUCLEOTIDE SEQUENCE</scope>
    <source>
        <strain evidence="5">BICM</strain>
    </source>
</reference>
<dbReference type="InterPro" id="IPR036427">
    <property type="entry name" value="Bromodomain-like_sf"/>
</dbReference>
<dbReference type="EMBL" id="JAHDYR010000003">
    <property type="protein sequence ID" value="KAG9397089.1"/>
    <property type="molecule type" value="Genomic_DNA"/>
</dbReference>
<dbReference type="SMART" id="SM00297">
    <property type="entry name" value="BROMO"/>
    <property type="match status" value="1"/>
</dbReference>
<sequence length="315" mass="36091">MEEKAIETRVHFLQWWEQYLTDVYSVMQTKGKASMKEIPFPSHEELFDVASLPESRIQEEPAAKSTKRARTSTRDDREIWLTARDIIDSLCFNKLFEWFRYPVDTVKLNIPEYDRVITDRMDLTTLRGRIDTKEDPVHGLDSLQDVIDGLYKVVNNAKTFNRSPKHVVHVRAISLGKVFDLLWGLKMKPLLGDLRPGEILVARKPAAPTPAPKPKAAKTPKLPTPAPVQPVMTRDQRISLLTDKLNAFGEYMTDADSMKLLEILGVPADSEDELNIDLNNYNDVILDGVESFLLRRKEEYDKSMKIGDDMDSEME</sequence>
<dbReference type="Pfam" id="PF00439">
    <property type="entry name" value="Bromodomain"/>
    <property type="match status" value="1"/>
</dbReference>
<dbReference type="PROSITE" id="PS50014">
    <property type="entry name" value="BROMODOMAIN_2"/>
    <property type="match status" value="1"/>
</dbReference>
<keyword evidence="6" id="KW-1185">Reference proteome</keyword>
<name>A0A8J6E224_9EUKA</name>
<dbReference type="InterPro" id="IPR001487">
    <property type="entry name" value="Bromodomain"/>
</dbReference>
<accession>A0A8J6E224</accession>
<comment type="caution">
    <text evidence="5">The sequence shown here is derived from an EMBL/GenBank/DDBJ whole genome shotgun (WGS) entry which is preliminary data.</text>
</comment>
<protein>
    <submittedName>
        <fullName evidence="5">Bromodomain</fullName>
    </submittedName>
</protein>
<dbReference type="SUPFAM" id="SSF47370">
    <property type="entry name" value="Bromodomain"/>
    <property type="match status" value="1"/>
</dbReference>
<organism evidence="5 6">
    <name type="scientific">Carpediemonas membranifera</name>
    <dbReference type="NCBI Taxonomy" id="201153"/>
    <lineage>
        <taxon>Eukaryota</taxon>
        <taxon>Metamonada</taxon>
        <taxon>Carpediemonas-like organisms</taxon>
        <taxon>Carpediemonas</taxon>
    </lineage>
</organism>
<dbReference type="Proteomes" id="UP000717585">
    <property type="component" value="Unassembled WGS sequence"/>
</dbReference>
<evidence type="ECO:0000256" key="1">
    <source>
        <dbReference type="ARBA" id="ARBA00023117"/>
    </source>
</evidence>
<dbReference type="OrthoDB" id="784962at2759"/>
<evidence type="ECO:0000256" key="3">
    <source>
        <dbReference type="SAM" id="MobiDB-lite"/>
    </source>
</evidence>